<gene>
    <name evidence="8" type="ORF">ANCCAN_23069</name>
</gene>
<feature type="compositionally biased region" description="Basic and acidic residues" evidence="6">
    <location>
        <begin position="1498"/>
        <end position="1515"/>
    </location>
</feature>
<keyword evidence="9" id="KW-1185">Reference proteome</keyword>
<evidence type="ECO:0000256" key="6">
    <source>
        <dbReference type="SAM" id="MobiDB-lite"/>
    </source>
</evidence>
<dbReference type="PROSITE" id="PS00028">
    <property type="entry name" value="ZINC_FINGER_C2H2_1"/>
    <property type="match status" value="4"/>
</dbReference>
<feature type="region of interest" description="Disordered" evidence="6">
    <location>
        <begin position="1463"/>
        <end position="1648"/>
    </location>
</feature>
<feature type="non-terminal residue" evidence="8">
    <location>
        <position position="1"/>
    </location>
</feature>
<name>A0A368FG60_ANCCA</name>
<feature type="compositionally biased region" description="Low complexity" evidence="6">
    <location>
        <begin position="1621"/>
        <end position="1631"/>
    </location>
</feature>
<keyword evidence="4" id="KW-0862">Zinc</keyword>
<evidence type="ECO:0000256" key="1">
    <source>
        <dbReference type="ARBA" id="ARBA00022723"/>
    </source>
</evidence>
<keyword evidence="3 5" id="KW-0863">Zinc-finger</keyword>
<evidence type="ECO:0000256" key="2">
    <source>
        <dbReference type="ARBA" id="ARBA00022737"/>
    </source>
</evidence>
<dbReference type="Proteomes" id="UP000252519">
    <property type="component" value="Unassembled WGS sequence"/>
</dbReference>
<feature type="compositionally biased region" description="Polar residues" evidence="6">
    <location>
        <begin position="1638"/>
        <end position="1648"/>
    </location>
</feature>
<feature type="domain" description="C2H2-type" evidence="7">
    <location>
        <begin position="1817"/>
        <end position="1844"/>
    </location>
</feature>
<protein>
    <submittedName>
        <fullName evidence="8">Zinc finger, C2H2 type</fullName>
    </submittedName>
</protein>
<evidence type="ECO:0000259" key="7">
    <source>
        <dbReference type="PROSITE" id="PS50157"/>
    </source>
</evidence>
<dbReference type="Gene3D" id="3.30.160.60">
    <property type="entry name" value="Classic Zinc Finger"/>
    <property type="match status" value="1"/>
</dbReference>
<dbReference type="GO" id="GO:0045944">
    <property type="term" value="P:positive regulation of transcription by RNA polymerase II"/>
    <property type="evidence" value="ECO:0007669"/>
    <property type="project" value="TreeGrafter"/>
</dbReference>
<evidence type="ECO:0000256" key="3">
    <source>
        <dbReference type="ARBA" id="ARBA00022771"/>
    </source>
</evidence>
<dbReference type="SMART" id="SM00355">
    <property type="entry name" value="ZnF_C2H2"/>
    <property type="match status" value="11"/>
</dbReference>
<feature type="domain" description="C2H2-type" evidence="7">
    <location>
        <begin position="973"/>
        <end position="1001"/>
    </location>
</feature>
<evidence type="ECO:0000256" key="5">
    <source>
        <dbReference type="PROSITE-ProRule" id="PRU00042"/>
    </source>
</evidence>
<dbReference type="EMBL" id="JOJR01001373">
    <property type="protein sequence ID" value="RCN31153.1"/>
    <property type="molecule type" value="Genomic_DNA"/>
</dbReference>
<accession>A0A368FG60</accession>
<evidence type="ECO:0000256" key="4">
    <source>
        <dbReference type="ARBA" id="ARBA00022833"/>
    </source>
</evidence>
<organism evidence="8 9">
    <name type="scientific">Ancylostoma caninum</name>
    <name type="common">Dog hookworm</name>
    <dbReference type="NCBI Taxonomy" id="29170"/>
    <lineage>
        <taxon>Eukaryota</taxon>
        <taxon>Metazoa</taxon>
        <taxon>Ecdysozoa</taxon>
        <taxon>Nematoda</taxon>
        <taxon>Chromadorea</taxon>
        <taxon>Rhabditida</taxon>
        <taxon>Rhabditina</taxon>
        <taxon>Rhabditomorpha</taxon>
        <taxon>Strongyloidea</taxon>
        <taxon>Ancylostomatidae</taxon>
        <taxon>Ancylostomatinae</taxon>
        <taxon>Ancylostoma</taxon>
    </lineage>
</organism>
<dbReference type="GO" id="GO:0005634">
    <property type="term" value="C:nucleus"/>
    <property type="evidence" value="ECO:0007669"/>
    <property type="project" value="TreeGrafter"/>
</dbReference>
<comment type="caution">
    <text evidence="8">The sequence shown here is derived from an EMBL/GenBank/DDBJ whole genome shotgun (WGS) entry which is preliminary data.</text>
</comment>
<dbReference type="PANTHER" id="PTHR24403:SF67">
    <property type="entry name" value="FI01116P-RELATED"/>
    <property type="match status" value="1"/>
</dbReference>
<dbReference type="InterPro" id="IPR050688">
    <property type="entry name" value="Zinc_finger/UBP_domain"/>
</dbReference>
<proteinExistence type="predicted"/>
<dbReference type="OrthoDB" id="5822041at2759"/>
<evidence type="ECO:0000313" key="8">
    <source>
        <dbReference type="EMBL" id="RCN31153.1"/>
    </source>
</evidence>
<keyword evidence="2" id="KW-0677">Repeat</keyword>
<feature type="compositionally biased region" description="Basic and acidic residues" evidence="6">
    <location>
        <begin position="1554"/>
        <end position="1564"/>
    </location>
</feature>
<dbReference type="PANTHER" id="PTHR24403">
    <property type="entry name" value="ZINC FINGER PROTEIN"/>
    <property type="match status" value="1"/>
</dbReference>
<feature type="region of interest" description="Disordered" evidence="6">
    <location>
        <begin position="704"/>
        <end position="726"/>
    </location>
</feature>
<sequence length="1848" mass="209028">LFQNASPYRFSNRKRLHSETQFSHLGGIKFSKNTHNGCTVTCPICEHPIKSNWPQDSEYTLGKLVKHLQKHEGELDSSKKVSCMLCFNFYAKSHIEEHYRECHETSPEKYTMDELSCFTSSVHRYQSLMDTYSQIQDLDSSTVKACSRIPGRSVFTGYFTRKSLERCRAKCLQKFESESDPKYLLRFRIRRSSPAPYAWICPLCEDSVAFSRCASFSNDVSLRLFILRHFSIEHEEYEELSTTLRREWKILARELGFDMSYHAKDSAKLLRQTQRSCHFYILSTLQRADYEALIYEMITRTSNKDDVNLSEFVVCAVCLNPVRRKSLSRHFSTEGHKHLNAHAEHSEFREVLEIAESSAVTAENFPYAVLRYSKVYRIKLVDLVIQELDDAESMTFMKWRCVLATEISGHVDDVLEFPTVCLLKIHALKHFRTYHDGFFHQKYLDYEWELLRQELPCAVEARNYSPLSWSFDSEPFDTTNPNHFNVPFKISLLPKSFTDIQICGFCFWCGFSSQFLSHIICHGYIDTGITLNSNFAKAPSVVLGLVEAENPDIKIPTKILGTAGREYLRRLRESEDGSTSLAAVDISNLTLAEHQESTPLEGDVTVTSLDISTNSLEPASSNPNSESTSFRDTCLESSLLTEYTVDSTTAVDDESDSSSINDLSICNEEPRQRTEDLPVDVGSVLANTCTSDSVSVANPLHAVSSTTNDEEVGSESSADASPVTTRTVEDHKLIIQGKFAWDGPPPPPLDVEQTEQLMMLSRNECPFCSTARGPRGLRVPAFANDEIKEECMIAHIVRFHHEDPRAIWVLNAKRYKLSMGDRANPLKFLLEPSQEGNLVCSSCEKFSFPKIANLRVHWIRCVEVCGRYRKDLRRGRLVLESPSVQAAPPRQRSKNPPIKCPVPNCISAWRPSFIYPNAVGQISHMLARHLVDKHAYEIAVQIGNTEQLDTVFPYLDVSKSFANTLNHPKTLCLQCSKCEHGFRTPNELVQHAKRYHPTEQHYSGAPKCPFPCKRRIIRRPSMSDGVLRLVHVFRMHLDMQKAVAWIRKWPEQFGSVMETERIYKFDVVASLEESLSNGRPMIKCSFCGEVMDIEKYLRWHRKTKNACYLDSVGGTSGDVEGLISKSKSIASRILSGSPEEDSRKSVAARRNMRRCDYCSRAVSLTENYSSDISMFLHVIHAHPQNKVAVEWLRSREFYTYVEKFPYMDVISTIDASLKSGKPSLHCAICAFKTDTSRRLTHHARLHEELMRSEGNYNDPCSECGQLIPVCTQVKESFQRVSHVLAKHHDNEDRVREAIHIYENDHSGENDIMLLNGQRSLELSQNGFVKLACNLCDFSCSNGYALIEHAKLHETIESKKEARVIKRESPTVCPYCNRMLLCSTQYSPRVTLLSHFVKFHRLSRINCADFMSKCATWRVSSEFPYIDPVISIKKGKLQCAVCEASLPDVTQMLKHARTVHETYQSYDSNDETMLDGDLSLNQPENEEDEDLSSTVPRSETPKEPKIFGSICKEHKVLARATASPTHQEREDDSDSSSVQSESDRETNKVSYVLRTPKEESKRESVQRLSRSYAPANDRIPQLPSSSDDELNKERSQEDDSANIEQETNANGPGASAEELESVQDSVNDSSSQIGRATKPSISDDCSNNLIGSADMDMAVTTSQGPYTSTPKSQKPSTIVDTKLKTGSILSWLTPVNRSVVPPRRAELVPDLKLSSTLGGNLKNALDGSCTSLDSTVVKENSAIRLSAEGTLFDELPQRIIQKITKQSKPPEDISHIEGAKGYPCNFCGFKARTVGDIRRHTSLAHSEILPSLSTKIVSPCHLCNEVFETRSLLLKHVTNHHTNVPEPFK</sequence>
<reference evidence="8 9" key="1">
    <citation type="submission" date="2014-10" db="EMBL/GenBank/DDBJ databases">
        <title>Draft genome of the hookworm Ancylostoma caninum.</title>
        <authorList>
            <person name="Mitreva M."/>
        </authorList>
    </citation>
    <scope>NUCLEOTIDE SEQUENCE [LARGE SCALE GENOMIC DNA]</scope>
    <source>
        <strain evidence="8 9">Baltimore</strain>
    </source>
</reference>
<dbReference type="PROSITE" id="PS50157">
    <property type="entry name" value="ZINC_FINGER_C2H2_2"/>
    <property type="match status" value="2"/>
</dbReference>
<evidence type="ECO:0000313" key="9">
    <source>
        <dbReference type="Proteomes" id="UP000252519"/>
    </source>
</evidence>
<keyword evidence="1" id="KW-0479">Metal-binding</keyword>
<dbReference type="GO" id="GO:0008270">
    <property type="term" value="F:zinc ion binding"/>
    <property type="evidence" value="ECO:0007669"/>
    <property type="project" value="UniProtKB-KW"/>
</dbReference>
<feature type="compositionally biased region" description="Polar residues" evidence="6">
    <location>
        <begin position="714"/>
        <end position="726"/>
    </location>
</feature>
<dbReference type="InterPro" id="IPR013087">
    <property type="entry name" value="Znf_C2H2_type"/>
</dbReference>